<accession>A0A4Q9MPV4</accession>
<dbReference type="EMBL" id="ML143424">
    <property type="protein sequence ID" value="TBU28156.1"/>
    <property type="molecule type" value="Genomic_DNA"/>
</dbReference>
<dbReference type="Proteomes" id="UP000292957">
    <property type="component" value="Unassembled WGS sequence"/>
</dbReference>
<dbReference type="AlphaFoldDB" id="A0A4Q9MPV4"/>
<evidence type="ECO:0000256" key="1">
    <source>
        <dbReference type="SAM" id="MobiDB-lite"/>
    </source>
</evidence>
<feature type="region of interest" description="Disordered" evidence="1">
    <location>
        <begin position="58"/>
        <end position="121"/>
    </location>
</feature>
<name>A0A4Q9MPV4_9APHY</name>
<proteinExistence type="predicted"/>
<gene>
    <name evidence="2" type="ORF">BD311DRAFT_778444</name>
</gene>
<evidence type="ECO:0000313" key="2">
    <source>
        <dbReference type="EMBL" id="TBU28156.1"/>
    </source>
</evidence>
<feature type="compositionally biased region" description="Low complexity" evidence="1">
    <location>
        <begin position="111"/>
        <end position="121"/>
    </location>
</feature>
<organism evidence="2">
    <name type="scientific">Dichomitus squalens</name>
    <dbReference type="NCBI Taxonomy" id="114155"/>
    <lineage>
        <taxon>Eukaryota</taxon>
        <taxon>Fungi</taxon>
        <taxon>Dikarya</taxon>
        <taxon>Basidiomycota</taxon>
        <taxon>Agaricomycotina</taxon>
        <taxon>Agaricomycetes</taxon>
        <taxon>Polyporales</taxon>
        <taxon>Polyporaceae</taxon>
        <taxon>Dichomitus</taxon>
    </lineage>
</organism>
<protein>
    <submittedName>
        <fullName evidence="2">Uncharacterized protein</fullName>
    </submittedName>
</protein>
<reference evidence="2" key="1">
    <citation type="submission" date="2019-01" db="EMBL/GenBank/DDBJ databases">
        <title>Draft genome sequences of three monokaryotic isolates of the white-rot basidiomycete fungus Dichomitus squalens.</title>
        <authorList>
            <consortium name="DOE Joint Genome Institute"/>
            <person name="Lopez S.C."/>
            <person name="Andreopoulos B."/>
            <person name="Pangilinan J."/>
            <person name="Lipzen A."/>
            <person name="Riley R."/>
            <person name="Ahrendt S."/>
            <person name="Ng V."/>
            <person name="Barry K."/>
            <person name="Daum C."/>
            <person name="Grigoriev I.V."/>
            <person name="Hilden K.S."/>
            <person name="Makela M.R."/>
            <person name="de Vries R.P."/>
        </authorList>
    </citation>
    <scope>NUCLEOTIDE SEQUENCE [LARGE SCALE GENOMIC DNA]</scope>
    <source>
        <strain evidence="2">OM18370.1</strain>
    </source>
</reference>
<sequence>MSVYGRREYYAPRSAVSYRRAVSPPPMCIDPKLIDPGIGLPDTEEGWLQWPLCGFLPGDSSPDSSPSPPGPSSDSDSTPPPQELSSTLRQKLYVGRKLQAGRKGKGRASEKGGASAKAKASVRGSEWGTQMLKCKWCSSWMQARTMGRHVKHKHPPQGTGVPASARTCTRFGAVLSRPDALQRHERICQ</sequence>